<dbReference type="Pfam" id="PF24684">
    <property type="entry name" value="Vgb_lyase"/>
    <property type="match status" value="1"/>
</dbReference>
<dbReference type="SUPFAM" id="SSF63829">
    <property type="entry name" value="Calcium-dependent phosphotriesterase"/>
    <property type="match status" value="1"/>
</dbReference>
<dbReference type="EMBL" id="BSTX01000001">
    <property type="protein sequence ID" value="GLZ76689.1"/>
    <property type="molecule type" value="Genomic_DNA"/>
</dbReference>
<dbReference type="InterPro" id="IPR015943">
    <property type="entry name" value="WD40/YVTN_repeat-like_dom_sf"/>
</dbReference>
<dbReference type="PANTHER" id="PTHR40274">
    <property type="entry name" value="VIRGINIAMYCIN B LYASE"/>
    <property type="match status" value="1"/>
</dbReference>
<organism evidence="1 2">
    <name type="scientific">Actinorhabdospora filicis</name>
    <dbReference type="NCBI Taxonomy" id="1785913"/>
    <lineage>
        <taxon>Bacteria</taxon>
        <taxon>Bacillati</taxon>
        <taxon>Actinomycetota</taxon>
        <taxon>Actinomycetes</taxon>
        <taxon>Micromonosporales</taxon>
        <taxon>Micromonosporaceae</taxon>
        <taxon>Actinorhabdospora</taxon>
    </lineage>
</organism>
<dbReference type="Gene3D" id="2.130.10.10">
    <property type="entry name" value="YVTN repeat-like/Quinoprotein amine dehydrogenase"/>
    <property type="match status" value="1"/>
</dbReference>
<evidence type="ECO:0000313" key="1">
    <source>
        <dbReference type="EMBL" id="GLZ76689.1"/>
    </source>
</evidence>
<keyword evidence="2" id="KW-1185">Reference proteome</keyword>
<gene>
    <name evidence="1" type="primary">vgb</name>
    <name evidence="1" type="ORF">Afil01_14960</name>
</gene>
<keyword evidence="1" id="KW-0456">Lyase</keyword>
<comment type="caution">
    <text evidence="1">The sequence shown here is derived from an EMBL/GenBank/DDBJ whole genome shotgun (WGS) entry which is preliminary data.</text>
</comment>
<accession>A0A9W6SJF2</accession>
<reference evidence="1" key="1">
    <citation type="submission" date="2023-03" db="EMBL/GenBank/DDBJ databases">
        <title>Actinorhabdospora filicis NBRC 111898.</title>
        <authorList>
            <person name="Ichikawa N."/>
            <person name="Sato H."/>
            <person name="Tonouchi N."/>
        </authorList>
    </citation>
    <scope>NUCLEOTIDE SEQUENCE</scope>
    <source>
        <strain evidence="1">NBRC 111898</strain>
    </source>
</reference>
<dbReference type="PANTHER" id="PTHR40274:SF3">
    <property type="entry name" value="VIRGINIAMYCIN B LYASE"/>
    <property type="match status" value="1"/>
</dbReference>
<proteinExistence type="predicted"/>
<protein>
    <submittedName>
        <fullName evidence="1">Virginiamycin B lyase</fullName>
    </submittedName>
</protein>
<dbReference type="RefSeq" id="WP_285661853.1">
    <property type="nucleotide sequence ID" value="NZ_BSTX01000001.1"/>
</dbReference>
<dbReference type="GO" id="GO:0016829">
    <property type="term" value="F:lyase activity"/>
    <property type="evidence" value="ECO:0007669"/>
    <property type="project" value="UniProtKB-KW"/>
</dbReference>
<evidence type="ECO:0000313" key="2">
    <source>
        <dbReference type="Proteomes" id="UP001165079"/>
    </source>
</evidence>
<dbReference type="AlphaFoldDB" id="A0A9W6SJF2"/>
<name>A0A9W6SJF2_9ACTN</name>
<dbReference type="InterPro" id="IPR051344">
    <property type="entry name" value="Vgb"/>
</dbReference>
<dbReference type="Proteomes" id="UP001165079">
    <property type="component" value="Unassembled WGS sequence"/>
</dbReference>
<sequence>MPLREHLVSGPEAGPYALTAAADGTIWFTLVHQGAIGHFDPATGRTRTYSTGDESMPGIIVTGADGGVWASLSRKAKLARLDPSTGEVTAFDAPAGVFGLAAAPDGKLWVTGMAANTVASLDPATGVLDVVELPVEGAMPSMIAVAADGTPWFTANQANAVGRVRDGKAELFELPTASAGPVGVTIGPDGAAWFVALLAGIAGRVDADGTVTEIPLPDRGSKPHAIVSDGTCLWISLWGADALAHLTVDGEVTTHPLTAGSEPHGLAVAPDGAIWTALENGHLARLTP</sequence>